<evidence type="ECO:0000256" key="4">
    <source>
        <dbReference type="ARBA" id="ARBA00022692"/>
    </source>
</evidence>
<keyword evidence="8 13" id="KW-0333">Golgi apparatus</keyword>
<keyword evidence="16" id="KW-1185">Reference proteome</keyword>
<evidence type="ECO:0000256" key="8">
    <source>
        <dbReference type="ARBA" id="ARBA00023034"/>
    </source>
</evidence>
<keyword evidence="5 13" id="KW-0430">Lectin</keyword>
<comment type="subcellular location">
    <subcellularLocation>
        <location evidence="2 13">Golgi apparatus membrane</location>
        <topology evidence="2 13">Single-pass type II membrane protein</topology>
    </subcellularLocation>
</comment>
<dbReference type="SMART" id="SM00458">
    <property type="entry name" value="RICIN"/>
    <property type="match status" value="1"/>
</dbReference>
<comment type="similarity">
    <text evidence="3 13">Belongs to the glycosyltransferase 2 family. GalNAc-T subfamily.</text>
</comment>
<accession>A0A5E4MEP6</accession>
<keyword evidence="9 13" id="KW-0472">Membrane</keyword>
<dbReference type="EC" id="2.4.1.-" evidence="13"/>
<dbReference type="PANTHER" id="PTHR11675">
    <property type="entry name" value="N-ACETYLGALACTOSAMINYLTRANSFERASE"/>
    <property type="match status" value="1"/>
</dbReference>
<evidence type="ECO:0000256" key="12">
    <source>
        <dbReference type="ARBA" id="ARBA00023211"/>
    </source>
</evidence>
<evidence type="ECO:0000259" key="14">
    <source>
        <dbReference type="SMART" id="SM00458"/>
    </source>
</evidence>
<dbReference type="PROSITE" id="PS50231">
    <property type="entry name" value="RICIN_B_LECTIN"/>
    <property type="match status" value="1"/>
</dbReference>
<protein>
    <recommendedName>
        <fullName evidence="13">Polypeptide N-acetylgalactosaminyltransferase</fullName>
        <ecNumber evidence="13">2.4.1.-</ecNumber>
    </recommendedName>
    <alternativeName>
        <fullName evidence="13">Protein-UDP acetylgalactosaminyltransferase</fullName>
    </alternativeName>
</protein>
<dbReference type="InterPro" id="IPR029044">
    <property type="entry name" value="Nucleotide-diphossugar_trans"/>
</dbReference>
<dbReference type="CDD" id="cd23442">
    <property type="entry name" value="beta-trefoil_Ricin_GALNT15"/>
    <property type="match status" value="1"/>
</dbReference>
<dbReference type="GO" id="GO:0030246">
    <property type="term" value="F:carbohydrate binding"/>
    <property type="evidence" value="ECO:0007669"/>
    <property type="project" value="UniProtKB-KW"/>
</dbReference>
<keyword evidence="11" id="KW-0325">Glycoprotein</keyword>
<gene>
    <name evidence="15" type="ORF">CINCED_3A004598</name>
</gene>
<keyword evidence="10 13" id="KW-1015">Disulfide bond</keyword>
<dbReference type="Pfam" id="PF00535">
    <property type="entry name" value="Glycos_transf_2"/>
    <property type="match status" value="1"/>
</dbReference>
<comment type="pathway">
    <text evidence="13">Protein modification; protein glycosylation.</text>
</comment>
<dbReference type="EMBL" id="CABPRJ010000480">
    <property type="protein sequence ID" value="VVC28397.1"/>
    <property type="molecule type" value="Genomic_DNA"/>
</dbReference>
<name>A0A5E4MEP6_9HEMI</name>
<organism evidence="15 16">
    <name type="scientific">Cinara cedri</name>
    <dbReference type="NCBI Taxonomy" id="506608"/>
    <lineage>
        <taxon>Eukaryota</taxon>
        <taxon>Metazoa</taxon>
        <taxon>Ecdysozoa</taxon>
        <taxon>Arthropoda</taxon>
        <taxon>Hexapoda</taxon>
        <taxon>Insecta</taxon>
        <taxon>Pterygota</taxon>
        <taxon>Neoptera</taxon>
        <taxon>Paraneoptera</taxon>
        <taxon>Hemiptera</taxon>
        <taxon>Sternorrhyncha</taxon>
        <taxon>Aphidomorpha</taxon>
        <taxon>Aphidoidea</taxon>
        <taxon>Aphididae</taxon>
        <taxon>Lachninae</taxon>
        <taxon>Cinara</taxon>
    </lineage>
</organism>
<dbReference type="Gene3D" id="3.90.550.10">
    <property type="entry name" value="Spore Coat Polysaccharide Biosynthesis Protein SpsA, Chain A"/>
    <property type="match status" value="1"/>
</dbReference>
<dbReference type="Proteomes" id="UP000325440">
    <property type="component" value="Unassembled WGS sequence"/>
</dbReference>
<dbReference type="PANTHER" id="PTHR11675:SF101">
    <property type="entry name" value="POLYPEPTIDE N-ACETYLGALACTOSAMINYLTRANSFERASE 5"/>
    <property type="match status" value="1"/>
</dbReference>
<dbReference type="InterPro" id="IPR001173">
    <property type="entry name" value="Glyco_trans_2-like"/>
</dbReference>
<evidence type="ECO:0000256" key="3">
    <source>
        <dbReference type="ARBA" id="ARBA00005680"/>
    </source>
</evidence>
<dbReference type="Gene3D" id="2.80.10.50">
    <property type="match status" value="1"/>
</dbReference>
<evidence type="ECO:0000313" key="15">
    <source>
        <dbReference type="EMBL" id="VVC28397.1"/>
    </source>
</evidence>
<proteinExistence type="inferred from homology"/>
<feature type="domain" description="Ricin B lectin" evidence="14">
    <location>
        <begin position="491"/>
        <end position="616"/>
    </location>
</feature>
<keyword evidence="12 13" id="KW-0464">Manganese</keyword>
<dbReference type="SUPFAM" id="SSF53448">
    <property type="entry name" value="Nucleotide-diphospho-sugar transferases"/>
    <property type="match status" value="1"/>
</dbReference>
<dbReference type="OrthoDB" id="5988548at2759"/>
<dbReference type="InterPro" id="IPR000772">
    <property type="entry name" value="Ricin_B_lectin"/>
</dbReference>
<keyword evidence="13" id="KW-0328">Glycosyltransferase</keyword>
<keyword evidence="4 13" id="KW-0812">Transmembrane</keyword>
<dbReference type="UniPathway" id="UPA00378"/>
<evidence type="ECO:0000256" key="11">
    <source>
        <dbReference type="ARBA" id="ARBA00023180"/>
    </source>
</evidence>
<dbReference type="InterPro" id="IPR035992">
    <property type="entry name" value="Ricin_B-like_lectins"/>
</dbReference>
<reference evidence="15 16" key="1">
    <citation type="submission" date="2019-08" db="EMBL/GenBank/DDBJ databases">
        <authorList>
            <person name="Alioto T."/>
            <person name="Alioto T."/>
            <person name="Gomez Garrido J."/>
        </authorList>
    </citation>
    <scope>NUCLEOTIDE SEQUENCE [LARGE SCALE GENOMIC DNA]</scope>
</reference>
<evidence type="ECO:0000256" key="13">
    <source>
        <dbReference type="RuleBase" id="RU361242"/>
    </source>
</evidence>
<evidence type="ECO:0000256" key="2">
    <source>
        <dbReference type="ARBA" id="ARBA00004323"/>
    </source>
</evidence>
<dbReference type="GO" id="GO:0006493">
    <property type="term" value="P:protein O-linked glycosylation"/>
    <property type="evidence" value="ECO:0007669"/>
    <property type="project" value="TreeGrafter"/>
</dbReference>
<dbReference type="GO" id="GO:0000139">
    <property type="term" value="C:Golgi membrane"/>
    <property type="evidence" value="ECO:0007669"/>
    <property type="project" value="UniProtKB-SubCell"/>
</dbReference>
<evidence type="ECO:0000313" key="16">
    <source>
        <dbReference type="Proteomes" id="UP000325440"/>
    </source>
</evidence>
<dbReference type="Pfam" id="PF00652">
    <property type="entry name" value="Ricin_B_lectin"/>
    <property type="match status" value="1"/>
</dbReference>
<keyword evidence="13 15" id="KW-0808">Transferase</keyword>
<sequence length="620" mass="71209">MFPLRPNADTCKLIILVSLYWIIIDIVIITYYLNDVEPNSKSKTLPATNEPPFFVAEPNLARTAADIISYPEDLPVESIGTPDEIKFRSRVTKTYRSHTLKPWHPAETQAATSADVAHGPGEQGVPVILGEKRIVKTENRFRQHEFDEIVSDAISLNRTLPDYRSWKCKFKRYPVMLPTTSVIIAFYNEAWSTLLRTVWSVINRSPRSLIAEILLVDDGSDSEFLGKKLEEYVATLPVKVKILRKENRTGLIAARLLGTKHAKSQVLTFLDSHCECTHGWLEPLLARIVVNRRFVVSPKIDRISDTTFEYSSSKNSKRGGFNWNLNFKWVPIPEKEYDRLHNDESEPFRTPTIPGGIFSIDKMYFLELGSYDEDMHIWGGDNFDISFRVWMCGGTLEMVPCSCIGHVFRDRVPFTFPGGMEATVSRNILRVAKVWMDEWKFVHYMYNQDTFDVDVGNVSQRLHLKTRLKCKSFRWYLKNIYPEFIKYYGDYYVGQIQNVETQQCLDTASGKIGENVIMQNCHKTLCGTQDFGYTPQSLIVTEDIKCIGNSDNSDLVSLFKCNIQKTYLKWIYDTRRLTMIHVESKKCLEHSISTVNSSAASLKKCNGLSNQMWTLSFLSI</sequence>
<dbReference type="GO" id="GO:0004653">
    <property type="term" value="F:polypeptide N-acetylgalactosaminyltransferase activity"/>
    <property type="evidence" value="ECO:0007669"/>
    <property type="project" value="TreeGrafter"/>
</dbReference>
<keyword evidence="6" id="KW-0735">Signal-anchor</keyword>
<feature type="transmembrane region" description="Helical" evidence="13">
    <location>
        <begin position="12"/>
        <end position="33"/>
    </location>
</feature>
<evidence type="ECO:0000256" key="5">
    <source>
        <dbReference type="ARBA" id="ARBA00022734"/>
    </source>
</evidence>
<comment type="cofactor">
    <cofactor evidence="1 13">
        <name>Mn(2+)</name>
        <dbReference type="ChEBI" id="CHEBI:29035"/>
    </cofactor>
</comment>
<evidence type="ECO:0000256" key="1">
    <source>
        <dbReference type="ARBA" id="ARBA00001936"/>
    </source>
</evidence>
<evidence type="ECO:0000256" key="6">
    <source>
        <dbReference type="ARBA" id="ARBA00022968"/>
    </source>
</evidence>
<dbReference type="FunFam" id="3.90.550.10:FF:000053">
    <property type="entry name" value="Polypeptide N-acetylgalactosaminyltransferase"/>
    <property type="match status" value="1"/>
</dbReference>
<evidence type="ECO:0000256" key="10">
    <source>
        <dbReference type="ARBA" id="ARBA00023157"/>
    </source>
</evidence>
<dbReference type="SUPFAM" id="SSF50370">
    <property type="entry name" value="Ricin B-like lectins"/>
    <property type="match status" value="1"/>
</dbReference>
<dbReference type="InterPro" id="IPR045885">
    <property type="entry name" value="GalNAc-T"/>
</dbReference>
<keyword evidence="7 13" id="KW-1133">Transmembrane helix</keyword>
<evidence type="ECO:0000256" key="7">
    <source>
        <dbReference type="ARBA" id="ARBA00022989"/>
    </source>
</evidence>
<dbReference type="CDD" id="cd02510">
    <property type="entry name" value="pp-GalNAc-T"/>
    <property type="match status" value="1"/>
</dbReference>
<dbReference type="AlphaFoldDB" id="A0A5E4MEP6"/>
<evidence type="ECO:0000256" key="9">
    <source>
        <dbReference type="ARBA" id="ARBA00023136"/>
    </source>
</evidence>